<proteinExistence type="predicted"/>
<dbReference type="InterPro" id="IPR000014">
    <property type="entry name" value="PAS"/>
</dbReference>
<accession>A0A484P2G3</accession>
<sequence length="543" mass="59373">MQQSTTAFTTERRHLLEIIDGLIEGIILLDTNRHIAWANDTALAMYGAANLLELGGTAAGFRKHYALRHRNGKPLLASRYPMDRALAGEAFTDVVVEVTRKGQADAPMRVHRLRSLPLLDSDGVTEGMVLVCLDETDRYSAEERFERAFAANPAPALICRLDDMRCIKVNEGFMEMTGYSRDSLLGRKAREIGVLGAGPGRERALARLGEGRTIPQTETLLTIKGGGNKLVVVAGQPIDVGGHECMLFTYNDLESRRRAEIALRQSEERFSRAFRLAPVPMALDTLEGQYLEVNDAFVKVTGYAAEDIVGRADAAGTLWVDPSAYREAARALRATGSISGLEAVLRASDGSTLDCLVSAEVVTIDDIACVLTVYQDISERKRSEADLYAAIQTVMQDTSWFSRTVIEKLAQLRMPHTEARQAGGELADLSTREREVLGLMCQGLTDTEIALELQLSRNTIRNHVASLYSKIGVNRRSAAIVWARQRGIVGREVPAVASRQAGRFKPAAPPAPVKARSKTREKVKPAAVPGKPPGKGKAVRRKT</sequence>
<dbReference type="Pfam" id="PF00196">
    <property type="entry name" value="GerE"/>
    <property type="match status" value="1"/>
</dbReference>
<evidence type="ECO:0000259" key="5">
    <source>
        <dbReference type="PROSITE" id="PS50113"/>
    </source>
</evidence>
<dbReference type="CDD" id="cd06170">
    <property type="entry name" value="LuxR_C_like"/>
    <property type="match status" value="1"/>
</dbReference>
<feature type="domain" description="HTH luxR-type" evidence="3">
    <location>
        <begin position="422"/>
        <end position="487"/>
    </location>
</feature>
<evidence type="ECO:0000259" key="3">
    <source>
        <dbReference type="PROSITE" id="PS50043"/>
    </source>
</evidence>
<dbReference type="SUPFAM" id="SSF55785">
    <property type="entry name" value="PYP-like sensor domain (PAS domain)"/>
    <property type="match status" value="3"/>
</dbReference>
<dbReference type="SUPFAM" id="SSF46894">
    <property type="entry name" value="C-terminal effector domain of the bipartite response regulators"/>
    <property type="match status" value="1"/>
</dbReference>
<dbReference type="EMBL" id="CAADHZ010000027">
    <property type="protein sequence ID" value="VFR36713.1"/>
    <property type="molecule type" value="Genomic_DNA"/>
</dbReference>
<dbReference type="GO" id="GO:0006355">
    <property type="term" value="P:regulation of DNA-templated transcription"/>
    <property type="evidence" value="ECO:0007669"/>
    <property type="project" value="InterPro"/>
</dbReference>
<dbReference type="Pfam" id="PF13426">
    <property type="entry name" value="PAS_9"/>
    <property type="match status" value="2"/>
</dbReference>
<dbReference type="Gene3D" id="3.30.450.20">
    <property type="entry name" value="PAS domain"/>
    <property type="match status" value="3"/>
</dbReference>
<feature type="region of interest" description="Disordered" evidence="2">
    <location>
        <begin position="499"/>
        <end position="543"/>
    </location>
</feature>
<dbReference type="InterPro" id="IPR016032">
    <property type="entry name" value="Sig_transdc_resp-reg_C-effctor"/>
</dbReference>
<dbReference type="InterPro" id="IPR013656">
    <property type="entry name" value="PAS_4"/>
</dbReference>
<evidence type="ECO:0000313" key="7">
    <source>
        <dbReference type="EMBL" id="VFR36713.1"/>
    </source>
</evidence>
<feature type="domain" description="PAC" evidence="5">
    <location>
        <begin position="92"/>
        <end position="147"/>
    </location>
</feature>
<dbReference type="SMART" id="SM00421">
    <property type="entry name" value="HTH_LUXR"/>
    <property type="match status" value="1"/>
</dbReference>
<dbReference type="InterPro" id="IPR039420">
    <property type="entry name" value="WalR-like"/>
</dbReference>
<evidence type="ECO:0000256" key="2">
    <source>
        <dbReference type="SAM" id="MobiDB-lite"/>
    </source>
</evidence>
<evidence type="ECO:0000259" key="4">
    <source>
        <dbReference type="PROSITE" id="PS50112"/>
    </source>
</evidence>
<feature type="domain" description="PAS" evidence="4">
    <location>
        <begin position="266"/>
        <end position="311"/>
    </location>
</feature>
<dbReference type="EMBL" id="CAADIB010000003">
    <property type="protein sequence ID" value="VFR20164.1"/>
    <property type="molecule type" value="Genomic_DNA"/>
</dbReference>
<dbReference type="PRINTS" id="PR00038">
    <property type="entry name" value="HTHLUXR"/>
</dbReference>
<dbReference type="GO" id="GO:0003677">
    <property type="term" value="F:DNA binding"/>
    <property type="evidence" value="ECO:0007669"/>
    <property type="project" value="UniProtKB-KW"/>
</dbReference>
<dbReference type="CDD" id="cd00130">
    <property type="entry name" value="PAS"/>
    <property type="match status" value="2"/>
</dbReference>
<evidence type="ECO:0000313" key="6">
    <source>
        <dbReference type="EMBL" id="VFR20164.1"/>
    </source>
</evidence>
<dbReference type="InterPro" id="IPR035965">
    <property type="entry name" value="PAS-like_dom_sf"/>
</dbReference>
<gene>
    <name evidence="7" type="ORF">ANDO1_1680</name>
    <name evidence="6" type="ORF">ANDO2_1587</name>
</gene>
<dbReference type="Pfam" id="PF08448">
    <property type="entry name" value="PAS_4"/>
    <property type="match status" value="1"/>
</dbReference>
<protein>
    <submittedName>
        <fullName evidence="6">Sensory box transcriptional regulator, LuxR family</fullName>
    </submittedName>
</protein>
<dbReference type="PROSITE" id="PS50043">
    <property type="entry name" value="HTH_LUXR_2"/>
    <property type="match status" value="1"/>
</dbReference>
<dbReference type="InterPro" id="IPR000700">
    <property type="entry name" value="PAS-assoc_C"/>
</dbReference>
<keyword evidence="1" id="KW-0238">DNA-binding</keyword>
<feature type="domain" description="PAS" evidence="4">
    <location>
        <begin position="141"/>
        <end position="187"/>
    </location>
</feature>
<name>A0A484P2G3_9ZZZZ</name>
<dbReference type="InterPro" id="IPR036388">
    <property type="entry name" value="WH-like_DNA-bd_sf"/>
</dbReference>
<evidence type="ECO:0000256" key="1">
    <source>
        <dbReference type="ARBA" id="ARBA00023125"/>
    </source>
</evidence>
<dbReference type="Gene3D" id="1.10.10.10">
    <property type="entry name" value="Winged helix-like DNA-binding domain superfamily/Winged helix DNA-binding domain"/>
    <property type="match status" value="1"/>
</dbReference>
<organism evidence="6">
    <name type="scientific">plant metagenome</name>
    <dbReference type="NCBI Taxonomy" id="1297885"/>
    <lineage>
        <taxon>unclassified sequences</taxon>
        <taxon>metagenomes</taxon>
        <taxon>organismal metagenomes</taxon>
    </lineage>
</organism>
<dbReference type="AlphaFoldDB" id="A0A484P2G3"/>
<dbReference type="PANTHER" id="PTHR43214">
    <property type="entry name" value="TWO-COMPONENT RESPONSE REGULATOR"/>
    <property type="match status" value="1"/>
</dbReference>
<dbReference type="PROSITE" id="PS50112">
    <property type="entry name" value="PAS"/>
    <property type="match status" value="2"/>
</dbReference>
<dbReference type="PROSITE" id="PS50113">
    <property type="entry name" value="PAC"/>
    <property type="match status" value="1"/>
</dbReference>
<dbReference type="NCBIfam" id="TIGR00229">
    <property type="entry name" value="sensory_box"/>
    <property type="match status" value="2"/>
</dbReference>
<dbReference type="InterPro" id="IPR000792">
    <property type="entry name" value="Tscrpt_reg_LuxR_C"/>
</dbReference>
<reference evidence="6" key="1">
    <citation type="submission" date="2019-03" db="EMBL/GenBank/DDBJ databases">
        <authorList>
            <person name="Danneels B."/>
        </authorList>
    </citation>
    <scope>NUCLEOTIDE SEQUENCE</scope>
</reference>
<dbReference type="SMART" id="SM00091">
    <property type="entry name" value="PAS"/>
    <property type="match status" value="3"/>
</dbReference>
<dbReference type="PANTHER" id="PTHR43214:SF38">
    <property type="entry name" value="NITRATE_NITRITE RESPONSE REGULATOR PROTEIN NARL"/>
    <property type="match status" value="1"/>
</dbReference>